<dbReference type="SUPFAM" id="SSF57667">
    <property type="entry name" value="beta-beta-alpha zinc fingers"/>
    <property type="match status" value="2"/>
</dbReference>
<proteinExistence type="predicted"/>
<evidence type="ECO:0000256" key="5">
    <source>
        <dbReference type="PROSITE-ProRule" id="PRU00042"/>
    </source>
</evidence>
<dbReference type="PANTHER" id="PTHR24379">
    <property type="entry name" value="KRAB AND ZINC FINGER DOMAIN-CONTAINING"/>
    <property type="match status" value="1"/>
</dbReference>
<feature type="non-terminal residue" evidence="7">
    <location>
        <position position="176"/>
    </location>
</feature>
<name>A0A8S4PWG8_OWEFU</name>
<keyword evidence="1" id="KW-0479">Metal-binding</keyword>
<dbReference type="AlphaFoldDB" id="A0A8S4PWG8"/>
<dbReference type="Gene3D" id="3.30.160.60">
    <property type="entry name" value="Classic Zinc Finger"/>
    <property type="match status" value="3"/>
</dbReference>
<keyword evidence="4" id="KW-0862">Zinc</keyword>
<keyword evidence="8" id="KW-1185">Reference proteome</keyword>
<accession>A0A8S4PWG8</accession>
<evidence type="ECO:0000256" key="2">
    <source>
        <dbReference type="ARBA" id="ARBA00022737"/>
    </source>
</evidence>
<evidence type="ECO:0000256" key="4">
    <source>
        <dbReference type="ARBA" id="ARBA00022833"/>
    </source>
</evidence>
<protein>
    <recommendedName>
        <fullName evidence="6">C2H2-type domain-containing protein</fullName>
    </recommendedName>
</protein>
<keyword evidence="3 5" id="KW-0863">Zinc-finger</keyword>
<dbReference type="GO" id="GO:0008270">
    <property type="term" value="F:zinc ion binding"/>
    <property type="evidence" value="ECO:0007669"/>
    <property type="project" value="UniProtKB-KW"/>
</dbReference>
<reference evidence="7" key="1">
    <citation type="submission" date="2022-03" db="EMBL/GenBank/DDBJ databases">
        <authorList>
            <person name="Martin C."/>
        </authorList>
    </citation>
    <scope>NUCLEOTIDE SEQUENCE</scope>
</reference>
<dbReference type="Proteomes" id="UP000749559">
    <property type="component" value="Unassembled WGS sequence"/>
</dbReference>
<dbReference type="PANTHER" id="PTHR24379:SF121">
    <property type="entry name" value="C2H2-TYPE DOMAIN-CONTAINING PROTEIN"/>
    <property type="match status" value="1"/>
</dbReference>
<dbReference type="PROSITE" id="PS00028">
    <property type="entry name" value="ZINC_FINGER_C2H2_1"/>
    <property type="match status" value="2"/>
</dbReference>
<dbReference type="SMART" id="SM00355">
    <property type="entry name" value="ZnF_C2H2"/>
    <property type="match status" value="5"/>
</dbReference>
<keyword evidence="2" id="KW-0677">Repeat</keyword>
<evidence type="ECO:0000313" key="7">
    <source>
        <dbReference type="EMBL" id="CAH1797797.1"/>
    </source>
</evidence>
<comment type="caution">
    <text evidence="7">The sequence shown here is derived from an EMBL/GenBank/DDBJ whole genome shotgun (WGS) entry which is preliminary data.</text>
</comment>
<evidence type="ECO:0000313" key="8">
    <source>
        <dbReference type="Proteomes" id="UP000749559"/>
    </source>
</evidence>
<gene>
    <name evidence="7" type="ORF">OFUS_LOCUS22017</name>
</gene>
<organism evidence="7 8">
    <name type="scientific">Owenia fusiformis</name>
    <name type="common">Polychaete worm</name>
    <dbReference type="NCBI Taxonomy" id="6347"/>
    <lineage>
        <taxon>Eukaryota</taxon>
        <taxon>Metazoa</taxon>
        <taxon>Spiralia</taxon>
        <taxon>Lophotrochozoa</taxon>
        <taxon>Annelida</taxon>
        <taxon>Polychaeta</taxon>
        <taxon>Sedentaria</taxon>
        <taxon>Canalipalpata</taxon>
        <taxon>Sabellida</taxon>
        <taxon>Oweniida</taxon>
        <taxon>Oweniidae</taxon>
        <taxon>Owenia</taxon>
    </lineage>
</organism>
<sequence>TRHKPRSFNILPMEGSFREISGNFSASTPKKEGTILEIISLCTICRGQFKSTSGLQAHVRMKHDDNPRYKCDCGKGFLSKAKFKAHRLKHINEKGFKCDACGNEYSTKTNLTYHIRCKHSTDIEGCPECLKPIHRGNLKRHKEAVHGNVKHKCPSCHGRFSYKGNLTRHMKTCKRL</sequence>
<dbReference type="EMBL" id="CAIIXF020000010">
    <property type="protein sequence ID" value="CAH1797797.1"/>
    <property type="molecule type" value="Genomic_DNA"/>
</dbReference>
<evidence type="ECO:0000256" key="3">
    <source>
        <dbReference type="ARBA" id="ARBA00022771"/>
    </source>
</evidence>
<feature type="domain" description="C2H2-type" evidence="6">
    <location>
        <begin position="69"/>
        <end position="95"/>
    </location>
</feature>
<evidence type="ECO:0000256" key="1">
    <source>
        <dbReference type="ARBA" id="ARBA00022723"/>
    </source>
</evidence>
<dbReference type="Pfam" id="PF00096">
    <property type="entry name" value="zf-C2H2"/>
    <property type="match status" value="1"/>
</dbReference>
<feature type="domain" description="C2H2-type" evidence="6">
    <location>
        <begin position="96"/>
        <end position="124"/>
    </location>
</feature>
<dbReference type="InterPro" id="IPR013087">
    <property type="entry name" value="Znf_C2H2_type"/>
</dbReference>
<evidence type="ECO:0000259" key="6">
    <source>
        <dbReference type="PROSITE" id="PS50157"/>
    </source>
</evidence>
<dbReference type="PROSITE" id="PS50157">
    <property type="entry name" value="ZINC_FINGER_C2H2_2"/>
    <property type="match status" value="2"/>
</dbReference>
<dbReference type="OrthoDB" id="427030at2759"/>
<dbReference type="InterPro" id="IPR036236">
    <property type="entry name" value="Znf_C2H2_sf"/>
</dbReference>